<dbReference type="AlphaFoldDB" id="A0A7Y6UQV1"/>
<keyword evidence="3" id="KW-0460">Magnesium</keyword>
<dbReference type="NCBIfam" id="NF042437">
    <property type="entry name" value="OxoIsoapPDcar_OiaX"/>
    <property type="match status" value="1"/>
</dbReference>
<comment type="caution">
    <text evidence="7">The sequence shown here is derived from an EMBL/GenBank/DDBJ whole genome shotgun (WGS) entry which is preliminary data.</text>
</comment>
<dbReference type="Pfam" id="PF00016">
    <property type="entry name" value="RuBisCO_large"/>
    <property type="match status" value="1"/>
</dbReference>
<feature type="domain" description="Ribulose bisphosphate carboxylase large subunit ferrodoxin-like N-terminal" evidence="6">
    <location>
        <begin position="6"/>
        <end position="121"/>
    </location>
</feature>
<gene>
    <name evidence="7" type="ORF">HT585_24585</name>
</gene>
<dbReference type="Pfam" id="PF02788">
    <property type="entry name" value="RuBisCO_large_N"/>
    <property type="match status" value="1"/>
</dbReference>
<evidence type="ECO:0000256" key="4">
    <source>
        <dbReference type="RuleBase" id="RU003834"/>
    </source>
</evidence>
<evidence type="ECO:0000313" key="7">
    <source>
        <dbReference type="EMBL" id="NVD42048.1"/>
    </source>
</evidence>
<organism evidence="7 8">
    <name type="scientific">Ensifer oleiphilus</name>
    <dbReference type="NCBI Taxonomy" id="2742698"/>
    <lineage>
        <taxon>Bacteria</taxon>
        <taxon>Pseudomonadati</taxon>
        <taxon>Pseudomonadota</taxon>
        <taxon>Alphaproteobacteria</taxon>
        <taxon>Hyphomicrobiales</taxon>
        <taxon>Rhizobiaceae</taxon>
        <taxon>Sinorhizobium/Ensifer group</taxon>
        <taxon>Ensifer</taxon>
    </lineage>
</organism>
<comment type="cofactor">
    <cofactor evidence="1">
        <name>Mg(2+)</name>
        <dbReference type="ChEBI" id="CHEBI:18420"/>
    </cofactor>
</comment>
<evidence type="ECO:0000259" key="5">
    <source>
        <dbReference type="Pfam" id="PF00016"/>
    </source>
</evidence>
<dbReference type="InterPro" id="IPR050030">
    <property type="entry name" value="OiaX"/>
</dbReference>
<comment type="similarity">
    <text evidence="4">Belongs to the RuBisCO large chain family.</text>
</comment>
<dbReference type="EMBL" id="JABWDU010000007">
    <property type="protein sequence ID" value="NVD42048.1"/>
    <property type="molecule type" value="Genomic_DNA"/>
</dbReference>
<dbReference type="PANTHER" id="PTHR42704:SF17">
    <property type="entry name" value="RIBULOSE BISPHOSPHATE CARBOXYLASE LARGE CHAIN"/>
    <property type="match status" value="1"/>
</dbReference>
<dbReference type="SFLD" id="SFLDS00014">
    <property type="entry name" value="RuBisCO"/>
    <property type="match status" value="1"/>
</dbReference>
<dbReference type="InterPro" id="IPR000685">
    <property type="entry name" value="RuBisCO_lsu_C"/>
</dbReference>
<sequence>MIRMTYRIESAGNVEALAEKIASDQSTGTFVAVPGETEELKARVAARVVAIRHLEPTERPSLPEEAGEVKRFNRADVDVSFPLDAVGTDLSALMTIAIGGVYSIKGMTGIRVVDMKLPQEFAAAHPGPQFGVAGSRRLTGVEGRPIIGTIVKPALGLRPKETAELVGELLSSGVDFIKDDEKLMSPAYSPLKDRVAAIMPKILDHEQKTGKKVVYAFGISHADPDEMMRNHDLVAAAGGNAAVVNINSIGMGGVAFLRKRSKLVLHAHRNGWDILTRHGGLGMEFSVWQQFWRLLGVDQFQINGIRVKYWEPDDSFVKSFEAVSTPLFAPDDCPLPVVGSGQWGGQAPDTYRRTGGSTDLLYLCGGGIVSHPGGAGAGVRAVRQAWEAAVAGISLADYARDHIELAQSLEKFADGKGA</sequence>
<evidence type="ECO:0000256" key="3">
    <source>
        <dbReference type="ARBA" id="ARBA00022842"/>
    </source>
</evidence>
<reference evidence="7 8" key="1">
    <citation type="submission" date="2020-06" db="EMBL/GenBank/DDBJ databases">
        <authorList>
            <person name="Grouzdev D.S."/>
        </authorList>
    </citation>
    <scope>NUCLEOTIDE SEQUENCE [LARGE SCALE GENOMIC DNA]</scope>
    <source>
        <strain evidence="7 8">HO-A22</strain>
    </source>
</reference>
<dbReference type="RefSeq" id="WP_176355401.1">
    <property type="nucleotide sequence ID" value="NZ_JABWDU010000007.1"/>
</dbReference>
<dbReference type="Gene3D" id="3.20.20.110">
    <property type="entry name" value="Ribulose bisphosphate carboxylase, large subunit, C-terminal domain"/>
    <property type="match status" value="1"/>
</dbReference>
<dbReference type="InterPro" id="IPR033966">
    <property type="entry name" value="RuBisCO"/>
</dbReference>
<accession>A0A7Y6UQV1</accession>
<keyword evidence="2" id="KW-0479">Metal-binding</keyword>
<dbReference type="GO" id="GO:0016984">
    <property type="term" value="F:ribulose-bisphosphate carboxylase activity"/>
    <property type="evidence" value="ECO:0007669"/>
    <property type="project" value="InterPro"/>
</dbReference>
<dbReference type="InterPro" id="IPR017443">
    <property type="entry name" value="RuBisCO_lsu_fd_N"/>
</dbReference>
<proteinExistence type="inferred from homology"/>
<evidence type="ECO:0000313" key="8">
    <source>
        <dbReference type="Proteomes" id="UP000520198"/>
    </source>
</evidence>
<evidence type="ECO:0000256" key="1">
    <source>
        <dbReference type="ARBA" id="ARBA00001946"/>
    </source>
</evidence>
<dbReference type="InterPro" id="IPR020878">
    <property type="entry name" value="RuBisCo_large_chain_AS"/>
</dbReference>
<dbReference type="InterPro" id="IPR036422">
    <property type="entry name" value="RuBisCO_lsu_N_sf"/>
</dbReference>
<dbReference type="Gene3D" id="3.30.70.150">
    <property type="entry name" value="RuBisCO large subunit, N-terminal domain"/>
    <property type="match status" value="1"/>
</dbReference>
<name>A0A7Y6UQV1_9HYPH</name>
<dbReference type="PANTHER" id="PTHR42704">
    <property type="entry name" value="RIBULOSE BISPHOSPHATE CARBOXYLASE"/>
    <property type="match status" value="1"/>
</dbReference>
<evidence type="ECO:0000259" key="6">
    <source>
        <dbReference type="Pfam" id="PF02788"/>
    </source>
</evidence>
<evidence type="ECO:0000256" key="2">
    <source>
        <dbReference type="ARBA" id="ARBA00022723"/>
    </source>
</evidence>
<dbReference type="PROSITE" id="PS00157">
    <property type="entry name" value="RUBISCO_LARGE"/>
    <property type="match status" value="1"/>
</dbReference>
<dbReference type="InterPro" id="IPR036376">
    <property type="entry name" value="RuBisCO_lsu_C_sf"/>
</dbReference>
<protein>
    <submittedName>
        <fullName evidence="7">Ribulose-bisphosphate carboxylase large subunit family protein</fullName>
    </submittedName>
</protein>
<dbReference type="SFLD" id="SFLDG00301">
    <property type="entry name" value="RuBisCO-like_proteins"/>
    <property type="match status" value="1"/>
</dbReference>
<dbReference type="CDD" id="cd08207">
    <property type="entry name" value="RLP_NonPhot"/>
    <property type="match status" value="1"/>
</dbReference>
<dbReference type="SUPFAM" id="SSF54966">
    <property type="entry name" value="RuBisCO, large subunit, small (N-terminal) domain"/>
    <property type="match status" value="1"/>
</dbReference>
<dbReference type="SUPFAM" id="SSF51649">
    <property type="entry name" value="RuBisCo, C-terminal domain"/>
    <property type="match status" value="1"/>
</dbReference>
<dbReference type="GO" id="GO:0000287">
    <property type="term" value="F:magnesium ion binding"/>
    <property type="evidence" value="ECO:0007669"/>
    <property type="project" value="InterPro"/>
</dbReference>
<dbReference type="GO" id="GO:0015977">
    <property type="term" value="P:carbon fixation"/>
    <property type="evidence" value="ECO:0007669"/>
    <property type="project" value="InterPro"/>
</dbReference>
<keyword evidence="8" id="KW-1185">Reference proteome</keyword>
<dbReference type="Proteomes" id="UP000520198">
    <property type="component" value="Unassembled WGS sequence"/>
</dbReference>
<feature type="domain" description="Ribulose bisphosphate carboxylase large subunit C-terminal" evidence="5">
    <location>
        <begin position="132"/>
        <end position="412"/>
    </location>
</feature>